<evidence type="ECO:0000256" key="5">
    <source>
        <dbReference type="RuleBase" id="RU361277"/>
    </source>
</evidence>
<evidence type="ECO:0000313" key="8">
    <source>
        <dbReference type="Proteomes" id="UP000182652"/>
    </source>
</evidence>
<gene>
    <name evidence="7" type="ORF">SAMN04489745_0677</name>
</gene>
<protein>
    <submittedName>
        <fullName evidence="7">2-desacetyl-2-hydroxyethyl bacteriochlorophyllide A dehydrogenase</fullName>
    </submittedName>
</protein>
<evidence type="ECO:0000256" key="2">
    <source>
        <dbReference type="ARBA" id="ARBA00022723"/>
    </source>
</evidence>
<proteinExistence type="inferred from homology"/>
<dbReference type="Pfam" id="PF08240">
    <property type="entry name" value="ADH_N"/>
    <property type="match status" value="1"/>
</dbReference>
<accession>A0A1H4KJE2</accession>
<dbReference type="AlphaFoldDB" id="A0A1H4KJE2"/>
<organism evidence="7 8">
    <name type="scientific">Arthrobacter woluwensis</name>
    <dbReference type="NCBI Taxonomy" id="156980"/>
    <lineage>
        <taxon>Bacteria</taxon>
        <taxon>Bacillati</taxon>
        <taxon>Actinomycetota</taxon>
        <taxon>Actinomycetes</taxon>
        <taxon>Micrococcales</taxon>
        <taxon>Micrococcaceae</taxon>
        <taxon>Arthrobacter</taxon>
    </lineage>
</organism>
<dbReference type="SMART" id="SM00829">
    <property type="entry name" value="PKS_ER"/>
    <property type="match status" value="1"/>
</dbReference>
<dbReference type="InterPro" id="IPR013149">
    <property type="entry name" value="ADH-like_C"/>
</dbReference>
<dbReference type="SUPFAM" id="SSF50129">
    <property type="entry name" value="GroES-like"/>
    <property type="match status" value="1"/>
</dbReference>
<comment type="similarity">
    <text evidence="5">Belongs to the zinc-containing alcohol dehydrogenase family.</text>
</comment>
<dbReference type="PANTHER" id="PTHR43401">
    <property type="entry name" value="L-THREONINE 3-DEHYDROGENASE"/>
    <property type="match status" value="1"/>
</dbReference>
<dbReference type="GO" id="GO:0008270">
    <property type="term" value="F:zinc ion binding"/>
    <property type="evidence" value="ECO:0007669"/>
    <property type="project" value="InterPro"/>
</dbReference>
<comment type="cofactor">
    <cofactor evidence="1 5">
        <name>Zn(2+)</name>
        <dbReference type="ChEBI" id="CHEBI:29105"/>
    </cofactor>
</comment>
<evidence type="ECO:0000313" key="7">
    <source>
        <dbReference type="EMBL" id="SEB58664.1"/>
    </source>
</evidence>
<dbReference type="InterPro" id="IPR050129">
    <property type="entry name" value="Zn_alcohol_dh"/>
</dbReference>
<dbReference type="Proteomes" id="UP000182652">
    <property type="component" value="Unassembled WGS sequence"/>
</dbReference>
<keyword evidence="8" id="KW-1185">Reference proteome</keyword>
<keyword evidence="2 5" id="KW-0479">Metal-binding</keyword>
<dbReference type="GO" id="GO:0016491">
    <property type="term" value="F:oxidoreductase activity"/>
    <property type="evidence" value="ECO:0007669"/>
    <property type="project" value="UniProtKB-KW"/>
</dbReference>
<name>A0A1H4KJE2_9MICC</name>
<dbReference type="InterPro" id="IPR013154">
    <property type="entry name" value="ADH-like_N"/>
</dbReference>
<evidence type="ECO:0000256" key="4">
    <source>
        <dbReference type="ARBA" id="ARBA00023002"/>
    </source>
</evidence>
<dbReference type="InterPro" id="IPR036291">
    <property type="entry name" value="NAD(P)-bd_dom_sf"/>
</dbReference>
<evidence type="ECO:0000259" key="6">
    <source>
        <dbReference type="SMART" id="SM00829"/>
    </source>
</evidence>
<dbReference type="InterPro" id="IPR002328">
    <property type="entry name" value="ADH_Zn_CS"/>
</dbReference>
<dbReference type="Gene3D" id="3.40.50.720">
    <property type="entry name" value="NAD(P)-binding Rossmann-like Domain"/>
    <property type="match status" value="1"/>
</dbReference>
<sequence>MRAALVTEPGRLEVVDLPDPTPRPGDLLLKVASAGICGTDLHILHGGFAQSLPLVPGHEFAGEVVAVGSEVTGFRVGDRVTADPNMPCGHCPYCRVGRGNLCDDFQALGVSEAGAMAEYVRVPAPLAVKLPEHLALEDAALVEPLSCAIHAFDVLSLRLGARVLIYGAGTMGLMLLQLAKQAGATSVHLVDLNPDRLATVDLLGATGAAASAEEFDRPQGWDVVIDATGNPRAIADALGRVSKGGTYLQFGVPPEDARVEFDPFRVYKHEISILGSMAVLHSFERAADLFATGLIPPEIFISHRFPLEQAPEAMALFAAGHGRKVLVQPGA</sequence>
<keyword evidence="4" id="KW-0560">Oxidoreductase</keyword>
<evidence type="ECO:0000256" key="3">
    <source>
        <dbReference type="ARBA" id="ARBA00022833"/>
    </source>
</evidence>
<dbReference type="InterPro" id="IPR020843">
    <property type="entry name" value="ER"/>
</dbReference>
<dbReference type="Pfam" id="PF00107">
    <property type="entry name" value="ADH_zinc_N"/>
    <property type="match status" value="1"/>
</dbReference>
<dbReference type="PANTHER" id="PTHR43401:SF5">
    <property type="entry name" value="ALCOHOL DEHYDROGENASE-RELATED"/>
    <property type="match status" value="1"/>
</dbReference>
<reference evidence="7 8" key="1">
    <citation type="submission" date="2016-10" db="EMBL/GenBank/DDBJ databases">
        <authorList>
            <person name="de Groot N.N."/>
        </authorList>
    </citation>
    <scope>NUCLEOTIDE SEQUENCE [LARGE SCALE GENOMIC DNA]</scope>
    <source>
        <strain evidence="7 8">DSM 10495</strain>
    </source>
</reference>
<dbReference type="InterPro" id="IPR011032">
    <property type="entry name" value="GroES-like_sf"/>
</dbReference>
<dbReference type="STRING" id="156980.SAMN04489745_0677"/>
<dbReference type="EMBL" id="FNSN01000003">
    <property type="protein sequence ID" value="SEB58664.1"/>
    <property type="molecule type" value="Genomic_DNA"/>
</dbReference>
<keyword evidence="3 5" id="KW-0862">Zinc</keyword>
<dbReference type="RefSeq" id="WP_066214031.1">
    <property type="nucleotide sequence ID" value="NZ_FNSN01000003.1"/>
</dbReference>
<evidence type="ECO:0000256" key="1">
    <source>
        <dbReference type="ARBA" id="ARBA00001947"/>
    </source>
</evidence>
<dbReference type="CDD" id="cd08234">
    <property type="entry name" value="threonine_DH_like"/>
    <property type="match status" value="1"/>
</dbReference>
<dbReference type="SUPFAM" id="SSF51735">
    <property type="entry name" value="NAD(P)-binding Rossmann-fold domains"/>
    <property type="match status" value="1"/>
</dbReference>
<dbReference type="PROSITE" id="PS00059">
    <property type="entry name" value="ADH_ZINC"/>
    <property type="match status" value="1"/>
</dbReference>
<dbReference type="Gene3D" id="3.90.180.10">
    <property type="entry name" value="Medium-chain alcohol dehydrogenases, catalytic domain"/>
    <property type="match status" value="1"/>
</dbReference>
<feature type="domain" description="Enoyl reductase (ER)" evidence="6">
    <location>
        <begin position="10"/>
        <end position="327"/>
    </location>
</feature>